<evidence type="ECO:0000259" key="7">
    <source>
        <dbReference type="Pfam" id="PF12823"/>
    </source>
</evidence>
<evidence type="ECO:0000256" key="4">
    <source>
        <dbReference type="ARBA" id="ARBA00022989"/>
    </source>
</evidence>
<dbReference type="RefSeq" id="WP_213170263.1">
    <property type="nucleotide sequence ID" value="NZ_CP070496.1"/>
</dbReference>
<dbReference type="KEGG" id="nav:JQS30_10675"/>
<keyword evidence="5 6" id="KW-0472">Membrane</keyword>
<keyword evidence="2" id="KW-1003">Cell membrane</keyword>
<evidence type="ECO:0000256" key="1">
    <source>
        <dbReference type="ARBA" id="ARBA00004651"/>
    </source>
</evidence>
<dbReference type="EMBL" id="CP070496">
    <property type="protein sequence ID" value="QSB04265.1"/>
    <property type="molecule type" value="Genomic_DNA"/>
</dbReference>
<dbReference type="InterPro" id="IPR023845">
    <property type="entry name" value="DUF3817_TM"/>
</dbReference>
<dbReference type="PANTHER" id="PTHR40077:SF2">
    <property type="entry name" value="MEMBRANE PROTEIN"/>
    <property type="match status" value="1"/>
</dbReference>
<dbReference type="Proteomes" id="UP000662939">
    <property type="component" value="Chromosome"/>
</dbReference>
<feature type="domain" description="DUF3817" evidence="7">
    <location>
        <begin position="5"/>
        <end position="94"/>
    </location>
</feature>
<comment type="subcellular location">
    <subcellularLocation>
        <location evidence="1">Cell membrane</location>
        <topology evidence="1">Multi-pass membrane protein</topology>
    </subcellularLocation>
</comment>
<evidence type="ECO:0000256" key="5">
    <source>
        <dbReference type="ARBA" id="ARBA00023136"/>
    </source>
</evidence>
<feature type="transmembrane region" description="Helical" evidence="6">
    <location>
        <begin position="38"/>
        <end position="56"/>
    </location>
</feature>
<name>A0A895XMM2_9ACTN</name>
<dbReference type="Pfam" id="PF12823">
    <property type="entry name" value="DUF3817"/>
    <property type="match status" value="1"/>
</dbReference>
<dbReference type="PANTHER" id="PTHR40077">
    <property type="entry name" value="MEMBRANE PROTEIN-RELATED"/>
    <property type="match status" value="1"/>
</dbReference>
<evidence type="ECO:0000313" key="9">
    <source>
        <dbReference type="Proteomes" id="UP000662939"/>
    </source>
</evidence>
<dbReference type="NCBIfam" id="TIGR03954">
    <property type="entry name" value="integ_memb_HG"/>
    <property type="match status" value="1"/>
</dbReference>
<accession>A0A895XMM2</accession>
<keyword evidence="3 6" id="KW-0812">Transmembrane</keyword>
<dbReference type="GO" id="GO:0005886">
    <property type="term" value="C:plasma membrane"/>
    <property type="evidence" value="ECO:0007669"/>
    <property type="project" value="UniProtKB-SubCell"/>
</dbReference>
<organism evidence="8 9">
    <name type="scientific">Natronoglycomyces albus</name>
    <dbReference type="NCBI Taxonomy" id="2811108"/>
    <lineage>
        <taxon>Bacteria</taxon>
        <taxon>Bacillati</taxon>
        <taxon>Actinomycetota</taxon>
        <taxon>Actinomycetes</taxon>
        <taxon>Glycomycetales</taxon>
        <taxon>Glycomycetaceae</taxon>
        <taxon>Natronoglycomyces</taxon>
    </lineage>
</organism>
<dbReference type="AlphaFoldDB" id="A0A895XMM2"/>
<protein>
    <submittedName>
        <fullName evidence="8">DUF3817 domain-containing protein</fullName>
    </submittedName>
</protein>
<keyword evidence="4 6" id="KW-1133">Transmembrane helix</keyword>
<evidence type="ECO:0000256" key="2">
    <source>
        <dbReference type="ARBA" id="ARBA00022475"/>
    </source>
</evidence>
<keyword evidence="9" id="KW-1185">Reference proteome</keyword>
<feature type="transmembrane region" description="Helical" evidence="6">
    <location>
        <begin position="12"/>
        <end position="32"/>
    </location>
</feature>
<evidence type="ECO:0000256" key="3">
    <source>
        <dbReference type="ARBA" id="ARBA00022692"/>
    </source>
</evidence>
<evidence type="ECO:0000256" key="6">
    <source>
        <dbReference type="SAM" id="Phobius"/>
    </source>
</evidence>
<proteinExistence type="predicted"/>
<reference evidence="8" key="1">
    <citation type="submission" date="2021-02" db="EMBL/GenBank/DDBJ databases">
        <title>Natronoglycomyces albus gen. nov., sp. nov, a haloalkaliphilic actinobacterium from a soda solonchak soil.</title>
        <authorList>
            <person name="Sorokin D.Y."/>
            <person name="Khijniak T.V."/>
            <person name="Zakharycheva A.P."/>
            <person name="Boueva O.V."/>
            <person name="Ariskina E.V."/>
            <person name="Hahnke R.L."/>
            <person name="Bunk B."/>
            <person name="Sproer C."/>
            <person name="Schumann P."/>
            <person name="Evtushenko L.I."/>
            <person name="Kublanov I.V."/>
        </authorList>
    </citation>
    <scope>NUCLEOTIDE SEQUENCE</scope>
    <source>
        <strain evidence="8">DSM 106290</strain>
    </source>
</reference>
<evidence type="ECO:0000313" key="8">
    <source>
        <dbReference type="EMBL" id="QSB04265.1"/>
    </source>
</evidence>
<sequence length="116" mass="13161">MEGALKRFRIVAWIVGTLLIALMFVAMPMKYIWGDDSLIPIVSMPHGFMFMVYLVLGFDLARRAEWPFWPRTVGVLLSGTVPVVSFIVERWVHRTVVAENLSQEAAQEPLQRAAAE</sequence>
<gene>
    <name evidence="8" type="ORF">JQS30_10675</name>
</gene>